<evidence type="ECO:0000256" key="6">
    <source>
        <dbReference type="ARBA" id="ARBA00047388"/>
    </source>
</evidence>
<evidence type="ECO:0000259" key="8">
    <source>
        <dbReference type="PROSITE" id="PS51352"/>
    </source>
</evidence>
<dbReference type="EC" id="1.8.1.8" evidence="1"/>
<dbReference type="GO" id="GO:0004791">
    <property type="term" value="F:thioredoxin-disulfide reductase (NADPH) activity"/>
    <property type="evidence" value="ECO:0007669"/>
    <property type="project" value="InterPro"/>
</dbReference>
<accession>A0A8J5I9Q3</accession>
<dbReference type="InterPro" id="IPR013766">
    <property type="entry name" value="Thioredoxin_domain"/>
</dbReference>
<keyword evidence="3" id="KW-0560">Oxidoreductase</keyword>
<feature type="domain" description="Thioredoxin" evidence="8">
    <location>
        <begin position="432"/>
        <end position="598"/>
    </location>
</feature>
<evidence type="ECO:0000256" key="5">
    <source>
        <dbReference type="ARBA" id="ARBA00025782"/>
    </source>
</evidence>
<comment type="caution">
    <text evidence="9">The sequence shown here is derived from an EMBL/GenBank/DDBJ whole genome shotgun (WGS) entry which is preliminary data.</text>
</comment>
<feature type="domain" description="Thioredoxin" evidence="8">
    <location>
        <begin position="755"/>
        <end position="915"/>
    </location>
</feature>
<evidence type="ECO:0000256" key="4">
    <source>
        <dbReference type="ARBA" id="ARBA00023027"/>
    </source>
</evidence>
<feature type="domain" description="Thioredoxin" evidence="8">
    <location>
        <begin position="10"/>
        <end position="151"/>
    </location>
</feature>
<dbReference type="InterPro" id="IPR012336">
    <property type="entry name" value="Thioredoxin-like_fold"/>
</dbReference>
<organism evidence="9 10">
    <name type="scientific">Zingiber officinale</name>
    <name type="common">Ginger</name>
    <name type="synonym">Amomum zingiber</name>
    <dbReference type="NCBI Taxonomy" id="94328"/>
    <lineage>
        <taxon>Eukaryota</taxon>
        <taxon>Viridiplantae</taxon>
        <taxon>Streptophyta</taxon>
        <taxon>Embryophyta</taxon>
        <taxon>Tracheophyta</taxon>
        <taxon>Spermatophyta</taxon>
        <taxon>Magnoliopsida</taxon>
        <taxon>Liliopsida</taxon>
        <taxon>Zingiberales</taxon>
        <taxon>Zingiberaceae</taxon>
        <taxon>Zingiber</taxon>
    </lineage>
</organism>
<gene>
    <name evidence="9" type="ORF">ZIOFF_004066</name>
</gene>
<dbReference type="InterPro" id="IPR045870">
    <property type="entry name" value="TryX_NRX_thioredoxin_dom"/>
</dbReference>
<dbReference type="Proteomes" id="UP000734854">
    <property type="component" value="Unassembled WGS sequence"/>
</dbReference>
<evidence type="ECO:0000256" key="1">
    <source>
        <dbReference type="ARBA" id="ARBA00012612"/>
    </source>
</evidence>
<dbReference type="PROSITE" id="PS51352">
    <property type="entry name" value="THIOREDOXIN_2"/>
    <property type="match status" value="4"/>
</dbReference>
<dbReference type="SUPFAM" id="SSF52833">
    <property type="entry name" value="Thioredoxin-like"/>
    <property type="match status" value="5"/>
</dbReference>
<evidence type="ECO:0000256" key="3">
    <source>
        <dbReference type="ARBA" id="ARBA00023002"/>
    </source>
</evidence>
<keyword evidence="10" id="KW-1185">Reference proteome</keyword>
<dbReference type="Pfam" id="PF13905">
    <property type="entry name" value="Thioredoxin_8"/>
    <property type="match status" value="5"/>
</dbReference>
<evidence type="ECO:0000256" key="2">
    <source>
        <dbReference type="ARBA" id="ARBA00022737"/>
    </source>
</evidence>
<dbReference type="InterPro" id="IPR046349">
    <property type="entry name" value="C1-like_sf"/>
</dbReference>
<dbReference type="PANTHER" id="PTHR13871:SF96">
    <property type="entry name" value="THIOREDOXIN DOMAIN-CONTAINING PROTEIN"/>
    <property type="match status" value="1"/>
</dbReference>
<keyword evidence="2" id="KW-0677">Repeat</keyword>
<comment type="similarity">
    <text evidence="5">Belongs to the nucleoredoxin family.</text>
</comment>
<dbReference type="InterPro" id="IPR052259">
    <property type="entry name" value="Nucleoredoxin-like"/>
</dbReference>
<sequence>MAAKEVGDIVSLLSTDERDFLVDSNGEKVPISDLQGKTVALYFSYPYFRTCAEFTPVLAQIDRKLKEVGQSFEVVQVLPVDEQVSYNEAIESTSWLAVPFNDQSVTGLLKHFGVNSFPTLVLIGSDGKTVDVNFTELIEELADEAWEAFLFSQEKLDKLLEKAKAKREAQTLESLFVSGDLDYVIGAQGSKVPVRELVGKTILVYFSSLQCPPCRAFLPKLVEHYHQIRNVDSAFEIIFVSSDPDRASFEEFFSSMPWLALPFGDERKKSLARTFRICMLPSLVALHPSGRTLAGDAKQLLTILGTDAYPFTEEKVTEAERRTEEMAKGWPEKIKPDLHEHELALARCSSVDYCHACEEMGISWLYYCTKCVYSLHPQCALKEAEMDKEGCVCDGDRTSMANFILGFVLHLRLALSDVFIGNFVEIPSNDVILMTYPSSLWELDEKGGYNWRNNLITLGAEVAIGNLKGKTLALYFSASWCPPCRGFTPKLIEVYNGLSSQDNSFEIVFVSADQDEDSFNGYFSKMPWLAIPFSDTKTREKLDDLFKVRGIPHLAIVDANGKVLNREGVQAVREYGIEGYPFTVEKISKLREEEENAKKDQTLRSVLVSSSRDYLIANDRSKVSVSNIEGKIVALYFSINASRSCADFTPILAQIYRKLKEIGENFEVVLVSLDDEESSYDEAIQSMPWLAIPFKDKSCEKLARYFELQTIPTVILIGSDGKTMNVDLTELIEEHGFEAWEGFPFSQEKLYYLSEKAKAKLEAQTLESLLVSGDLDYAIGKEGLKVPIKELVGKTILLYFSAHWCGPCRAFLPKLIEAYHKIKNADTDFEVIFLSSDRDQDSFDKFFSGMPWLALPFGDERKKSLSSRFKIRGIPSLVAIGPTGRTITKEARNFLMIHGADAYPFTEEKIKQLEHGIEEMAKGWPEKIKHDLHEEHELVLTRCSTYGCDGCEEMGNSWSYRCIECNFDLHPKCALDKEKENDENGEAHGEVTKEGYVCHGEVCRKA</sequence>
<name>A0A8J5I9Q3_ZINOF</name>
<protein>
    <recommendedName>
        <fullName evidence="1">protein-disulfide reductase</fullName>
        <ecNumber evidence="1">1.8.1.8</ecNumber>
    </recommendedName>
</protein>
<proteinExistence type="inferred from homology"/>
<feature type="domain" description="Thioredoxin" evidence="8">
    <location>
        <begin position="161"/>
        <end position="328"/>
    </location>
</feature>
<evidence type="ECO:0000256" key="7">
    <source>
        <dbReference type="ARBA" id="ARBA00047804"/>
    </source>
</evidence>
<comment type="catalytic activity">
    <reaction evidence="7">
        <text>[protein]-dithiol + NADP(+) = [protein]-disulfide + NADPH + H(+)</text>
        <dbReference type="Rhea" id="RHEA:18753"/>
        <dbReference type="Rhea" id="RHEA-COMP:10593"/>
        <dbReference type="Rhea" id="RHEA-COMP:10594"/>
        <dbReference type="ChEBI" id="CHEBI:15378"/>
        <dbReference type="ChEBI" id="CHEBI:29950"/>
        <dbReference type="ChEBI" id="CHEBI:50058"/>
        <dbReference type="ChEBI" id="CHEBI:57783"/>
        <dbReference type="ChEBI" id="CHEBI:58349"/>
        <dbReference type="EC" id="1.8.1.8"/>
    </reaction>
</comment>
<dbReference type="InterPro" id="IPR036249">
    <property type="entry name" value="Thioredoxin-like_sf"/>
</dbReference>
<keyword evidence="4" id="KW-0520">NAD</keyword>
<dbReference type="InterPro" id="IPR004146">
    <property type="entry name" value="DC1"/>
</dbReference>
<dbReference type="Gene3D" id="3.40.30.10">
    <property type="entry name" value="Glutaredoxin"/>
    <property type="match status" value="5"/>
</dbReference>
<dbReference type="PANTHER" id="PTHR13871">
    <property type="entry name" value="THIOREDOXIN"/>
    <property type="match status" value="1"/>
</dbReference>
<dbReference type="CDD" id="cd03009">
    <property type="entry name" value="TryX_like_TryX_NRX"/>
    <property type="match status" value="2"/>
</dbReference>
<dbReference type="Pfam" id="PF03107">
    <property type="entry name" value="C1_2"/>
    <property type="match status" value="2"/>
</dbReference>
<dbReference type="InterPro" id="IPR017937">
    <property type="entry name" value="Thioredoxin_CS"/>
</dbReference>
<evidence type="ECO:0000313" key="9">
    <source>
        <dbReference type="EMBL" id="KAG6538914.1"/>
    </source>
</evidence>
<dbReference type="AlphaFoldDB" id="A0A8J5I9Q3"/>
<comment type="catalytic activity">
    <reaction evidence="6">
        <text>[protein]-dithiol + NAD(+) = [protein]-disulfide + NADH + H(+)</text>
        <dbReference type="Rhea" id="RHEA:18749"/>
        <dbReference type="Rhea" id="RHEA-COMP:10593"/>
        <dbReference type="Rhea" id="RHEA-COMP:10594"/>
        <dbReference type="ChEBI" id="CHEBI:15378"/>
        <dbReference type="ChEBI" id="CHEBI:29950"/>
        <dbReference type="ChEBI" id="CHEBI:50058"/>
        <dbReference type="ChEBI" id="CHEBI:57540"/>
        <dbReference type="ChEBI" id="CHEBI:57945"/>
        <dbReference type="EC" id="1.8.1.8"/>
    </reaction>
</comment>
<dbReference type="PROSITE" id="PS00194">
    <property type="entry name" value="THIOREDOXIN_1"/>
    <property type="match status" value="1"/>
</dbReference>
<evidence type="ECO:0000313" key="10">
    <source>
        <dbReference type="Proteomes" id="UP000734854"/>
    </source>
</evidence>
<dbReference type="SUPFAM" id="SSF57889">
    <property type="entry name" value="Cysteine-rich domain"/>
    <property type="match status" value="2"/>
</dbReference>
<reference evidence="9 10" key="1">
    <citation type="submission" date="2020-08" db="EMBL/GenBank/DDBJ databases">
        <title>Plant Genome Project.</title>
        <authorList>
            <person name="Zhang R.-G."/>
        </authorList>
    </citation>
    <scope>NUCLEOTIDE SEQUENCE [LARGE SCALE GENOMIC DNA]</scope>
    <source>
        <tissue evidence="9">Rhizome</tissue>
    </source>
</reference>
<dbReference type="EMBL" id="JACMSC010000001">
    <property type="protein sequence ID" value="KAG6538914.1"/>
    <property type="molecule type" value="Genomic_DNA"/>
</dbReference>